<dbReference type="Gene3D" id="1.10.540.10">
    <property type="entry name" value="Acyl-CoA dehydrogenase/oxidase, N-terminal domain"/>
    <property type="match status" value="1"/>
</dbReference>
<dbReference type="Gene3D" id="1.20.140.10">
    <property type="entry name" value="Butyryl-CoA Dehydrogenase, subunit A, domain 3"/>
    <property type="match status" value="1"/>
</dbReference>
<feature type="domain" description="Acyl-CoA dehydrogenase C-terminal" evidence="3">
    <location>
        <begin position="215"/>
        <end position="342"/>
    </location>
</feature>
<dbReference type="Proteomes" id="UP001596147">
    <property type="component" value="Unassembled WGS sequence"/>
</dbReference>
<dbReference type="Pfam" id="PF02771">
    <property type="entry name" value="Acyl-CoA_dh_N"/>
    <property type="match status" value="1"/>
</dbReference>
<organism evidence="4 5">
    <name type="scientific">Lederbergia graminis</name>
    <dbReference type="NCBI Taxonomy" id="735518"/>
    <lineage>
        <taxon>Bacteria</taxon>
        <taxon>Bacillati</taxon>
        <taxon>Bacillota</taxon>
        <taxon>Bacilli</taxon>
        <taxon>Bacillales</taxon>
        <taxon>Bacillaceae</taxon>
        <taxon>Lederbergia</taxon>
    </lineage>
</organism>
<dbReference type="InterPro" id="IPR046373">
    <property type="entry name" value="Acyl-CoA_Oxase/DH_mid-dom_sf"/>
</dbReference>
<evidence type="ECO:0000256" key="1">
    <source>
        <dbReference type="ARBA" id="ARBA00023002"/>
    </source>
</evidence>
<dbReference type="RefSeq" id="WP_382350589.1">
    <property type="nucleotide sequence ID" value="NZ_JBHSMC010000013.1"/>
</dbReference>
<gene>
    <name evidence="4" type="ORF">ACFPM4_09340</name>
</gene>
<evidence type="ECO:0000313" key="5">
    <source>
        <dbReference type="Proteomes" id="UP001596147"/>
    </source>
</evidence>
<feature type="domain" description="Acyl-CoA dehydrogenase/oxidase N-terminal" evidence="2">
    <location>
        <begin position="8"/>
        <end position="89"/>
    </location>
</feature>
<evidence type="ECO:0000259" key="3">
    <source>
        <dbReference type="Pfam" id="PF08028"/>
    </source>
</evidence>
<keyword evidence="1" id="KW-0560">Oxidoreductase</keyword>
<dbReference type="InterPro" id="IPR013786">
    <property type="entry name" value="AcylCoA_DH/ox_N"/>
</dbReference>
<dbReference type="Pfam" id="PF08028">
    <property type="entry name" value="Acyl-CoA_dh_2"/>
    <property type="match status" value="1"/>
</dbReference>
<proteinExistence type="predicted"/>
<dbReference type="Gene3D" id="2.40.110.10">
    <property type="entry name" value="Butyryl-CoA Dehydrogenase, subunit A, domain 2"/>
    <property type="match status" value="1"/>
</dbReference>
<dbReference type="InterPro" id="IPR037069">
    <property type="entry name" value="AcylCoA_DH/ox_N_sf"/>
</dbReference>
<sequence>MFTNETINKLRSHSKHMDKTREVPAEVLDWMYAEKLFKLFVPETLGGRMLTLPEAVQVFQKTAAIDGNIGWLTTIGSGGGMFVANFTEEWADKLFTPENAVLAGSGHPTGKAVKTDDGYIVNGTWRYCSGSQFASFFTANCMTDDDEIVSFILMKEQVQVVEDWDAFGLKATGSHTIKVENALVPEDRTFSIFEIKNNFKGLVHSFPFVQFSQASFAAVCLGIGEHFFEEATAIAEKNKDRWSELRFSNVTDKIKEQESVYKAAVDNFYSGITSLWNNHEVGISLLDEELEAFSSTCKQSAQATFDGVQSLIRMLGMEAVMESSTLNHIWRDLYTAGQHSFLTQ</sequence>
<keyword evidence="5" id="KW-1185">Reference proteome</keyword>
<name>A0ABW0LGS2_9BACI</name>
<evidence type="ECO:0000313" key="4">
    <source>
        <dbReference type="EMBL" id="MFC5464955.1"/>
    </source>
</evidence>
<comment type="caution">
    <text evidence="4">The sequence shown here is derived from an EMBL/GenBank/DDBJ whole genome shotgun (WGS) entry which is preliminary data.</text>
</comment>
<dbReference type="PANTHER" id="PTHR43884:SF12">
    <property type="entry name" value="ISOVALERYL-COA DEHYDROGENASE, MITOCHONDRIAL-RELATED"/>
    <property type="match status" value="1"/>
</dbReference>
<protein>
    <submittedName>
        <fullName evidence="4">Acyl-CoA dehydrogenase family protein</fullName>
    </submittedName>
</protein>
<dbReference type="EMBL" id="JBHSMC010000013">
    <property type="protein sequence ID" value="MFC5464955.1"/>
    <property type="molecule type" value="Genomic_DNA"/>
</dbReference>
<dbReference type="PANTHER" id="PTHR43884">
    <property type="entry name" value="ACYL-COA DEHYDROGENASE"/>
    <property type="match status" value="1"/>
</dbReference>
<dbReference type="PIRSF" id="PIRSF016578">
    <property type="entry name" value="HsaA"/>
    <property type="match status" value="1"/>
</dbReference>
<dbReference type="SUPFAM" id="SSF56645">
    <property type="entry name" value="Acyl-CoA dehydrogenase NM domain-like"/>
    <property type="match status" value="1"/>
</dbReference>
<reference evidence="5" key="1">
    <citation type="journal article" date="2019" name="Int. J. Syst. Evol. Microbiol.">
        <title>The Global Catalogue of Microorganisms (GCM) 10K type strain sequencing project: providing services to taxonomists for standard genome sequencing and annotation.</title>
        <authorList>
            <consortium name="The Broad Institute Genomics Platform"/>
            <consortium name="The Broad Institute Genome Sequencing Center for Infectious Disease"/>
            <person name="Wu L."/>
            <person name="Ma J."/>
        </authorList>
    </citation>
    <scope>NUCLEOTIDE SEQUENCE [LARGE SCALE GENOMIC DNA]</scope>
    <source>
        <strain evidence="5">CGMCC 1.12237</strain>
    </source>
</reference>
<dbReference type="InterPro" id="IPR013107">
    <property type="entry name" value="Acyl-CoA_DH_C"/>
</dbReference>
<dbReference type="InterPro" id="IPR009100">
    <property type="entry name" value="AcylCoA_DH/oxidase_NM_dom_sf"/>
</dbReference>
<accession>A0ABW0LGS2</accession>
<evidence type="ECO:0000259" key="2">
    <source>
        <dbReference type="Pfam" id="PF02771"/>
    </source>
</evidence>